<gene>
    <name evidence="1" type="ORF">DBV39_00060</name>
</gene>
<protein>
    <submittedName>
        <fullName evidence="1">Uncharacterized protein</fullName>
    </submittedName>
</protein>
<keyword evidence="2" id="KW-1185">Reference proteome</keyword>
<evidence type="ECO:0000313" key="2">
    <source>
        <dbReference type="Proteomes" id="UP000244571"/>
    </source>
</evidence>
<dbReference type="KEGG" id="boz:DBV39_00060"/>
<dbReference type="Proteomes" id="UP000244571">
    <property type="component" value="Chromosome"/>
</dbReference>
<reference evidence="1 2" key="1">
    <citation type="submission" date="2018-04" db="EMBL/GenBank/DDBJ databases">
        <title>Bordetella sp. HZ20 isolated from seawater.</title>
        <authorList>
            <person name="Sun C."/>
        </authorList>
    </citation>
    <scope>NUCLEOTIDE SEQUENCE [LARGE SCALE GENOMIC DNA]</scope>
    <source>
        <strain evidence="1 2">HZ20</strain>
    </source>
</reference>
<dbReference type="RefSeq" id="WP_108619805.1">
    <property type="nucleotide sequence ID" value="NZ_CP028901.1"/>
</dbReference>
<accession>A0A2R4XEX3</accession>
<name>A0A2R4XEX3_9BURK</name>
<evidence type="ECO:0000313" key="1">
    <source>
        <dbReference type="EMBL" id="AWB32364.1"/>
    </source>
</evidence>
<sequence>MDMVASEIENWIAWCWDGEDPAPQSPGRCYSAEGRYIPPATLDDEDRLPRRIICHQRAKRVQEVFDRLELLTRQVIRFEYTQRSMYDIWEQQKEIGSDGDLRKVWVCIDNNRRMKARLHLGISREQYREHVETFKESVREAFDCEVCA</sequence>
<dbReference type="OrthoDB" id="9133916at2"/>
<dbReference type="AlphaFoldDB" id="A0A2R4XEX3"/>
<dbReference type="EMBL" id="CP028901">
    <property type="protein sequence ID" value="AWB32364.1"/>
    <property type="molecule type" value="Genomic_DNA"/>
</dbReference>
<proteinExistence type="predicted"/>
<organism evidence="1 2">
    <name type="scientific">Orrella marina</name>
    <dbReference type="NCBI Taxonomy" id="2163011"/>
    <lineage>
        <taxon>Bacteria</taxon>
        <taxon>Pseudomonadati</taxon>
        <taxon>Pseudomonadota</taxon>
        <taxon>Betaproteobacteria</taxon>
        <taxon>Burkholderiales</taxon>
        <taxon>Alcaligenaceae</taxon>
        <taxon>Orrella</taxon>
    </lineage>
</organism>